<comment type="similarity">
    <text evidence="19">Belongs to the MurB family.</text>
</comment>
<dbReference type="PROSITE" id="PS51387">
    <property type="entry name" value="FAD_PCMH"/>
    <property type="match status" value="1"/>
</dbReference>
<dbReference type="SUPFAM" id="SSF56176">
    <property type="entry name" value="FAD-binding/transporter-associated domain-like"/>
    <property type="match status" value="1"/>
</dbReference>
<reference evidence="23" key="1">
    <citation type="journal article" date="2019" name="Int. J. Syst. Evol. Microbiol.">
        <title>The Global Catalogue of Microorganisms (GCM) 10K type strain sequencing project: providing services to taxonomists for standard genome sequencing and annotation.</title>
        <authorList>
            <consortium name="The Broad Institute Genomics Platform"/>
            <consortium name="The Broad Institute Genome Sequencing Center for Infectious Disease"/>
            <person name="Wu L."/>
            <person name="Ma J."/>
        </authorList>
    </citation>
    <scope>NUCLEOTIDE SEQUENCE [LARGE SCALE GENOMIC DNA]</scope>
    <source>
        <strain evidence="23">CGMCC 1.16275</strain>
    </source>
</reference>
<evidence type="ECO:0000313" key="22">
    <source>
        <dbReference type="EMBL" id="MFC7334121.1"/>
    </source>
</evidence>
<evidence type="ECO:0000256" key="5">
    <source>
        <dbReference type="ARBA" id="ARBA00012518"/>
    </source>
</evidence>
<evidence type="ECO:0000256" key="10">
    <source>
        <dbReference type="ARBA" id="ARBA00022827"/>
    </source>
</evidence>
<keyword evidence="16 19" id="KW-0961">Cell wall biogenesis/degradation</keyword>
<evidence type="ECO:0000256" key="12">
    <source>
        <dbReference type="ARBA" id="ARBA00022960"/>
    </source>
</evidence>
<evidence type="ECO:0000256" key="11">
    <source>
        <dbReference type="ARBA" id="ARBA00022857"/>
    </source>
</evidence>
<keyword evidence="15 19" id="KW-0131">Cell cycle</keyword>
<evidence type="ECO:0000256" key="1">
    <source>
        <dbReference type="ARBA" id="ARBA00001974"/>
    </source>
</evidence>
<evidence type="ECO:0000256" key="20">
    <source>
        <dbReference type="SAM" id="MobiDB-lite"/>
    </source>
</evidence>
<accession>A0ABW2KXU2</accession>
<dbReference type="Pfam" id="PF02873">
    <property type="entry name" value="MurB_C"/>
    <property type="match status" value="1"/>
</dbReference>
<dbReference type="InterPro" id="IPR016169">
    <property type="entry name" value="FAD-bd_PCMH_sub2"/>
</dbReference>
<keyword evidence="14 19" id="KW-0560">Oxidoreductase</keyword>
<dbReference type="NCBIfam" id="NF010480">
    <property type="entry name" value="PRK13905.1"/>
    <property type="match status" value="1"/>
</dbReference>
<evidence type="ECO:0000256" key="4">
    <source>
        <dbReference type="ARBA" id="ARBA00004752"/>
    </source>
</evidence>
<dbReference type="SUPFAM" id="SSF56194">
    <property type="entry name" value="Uridine diphospho-N-Acetylenolpyruvylglucosamine reductase, MurB, C-terminal domain"/>
    <property type="match status" value="1"/>
</dbReference>
<proteinExistence type="inferred from homology"/>
<dbReference type="PANTHER" id="PTHR21071">
    <property type="entry name" value="UDP-N-ACETYLENOLPYRUVOYLGLUCOSAMINE REDUCTASE"/>
    <property type="match status" value="1"/>
</dbReference>
<evidence type="ECO:0000256" key="2">
    <source>
        <dbReference type="ARBA" id="ARBA00003921"/>
    </source>
</evidence>
<evidence type="ECO:0000256" key="13">
    <source>
        <dbReference type="ARBA" id="ARBA00022984"/>
    </source>
</evidence>
<keyword evidence="9 19" id="KW-0285">Flavoprotein</keyword>
<dbReference type="InterPro" id="IPR036635">
    <property type="entry name" value="MurB_C_sf"/>
</dbReference>
<dbReference type="EC" id="1.3.1.98" evidence="5 19"/>
<keyword evidence="12 19" id="KW-0133">Cell shape</keyword>
<dbReference type="Gene3D" id="3.30.465.10">
    <property type="match status" value="1"/>
</dbReference>
<sequence length="317" mass="33261">MMAAEPLSGPHLIDRLPRVRGRLTADAPLGPMTWFRVGGAADVLFRPADADDLAVFLAGCPADVPVTVIGVASNLLVRDGGVPGVVIRLGGPFAEIAVEGDRLVAGAGALDYNVALTARHEGLAGLEFLSGIPGTIGGALRMNAGAYGRETADLVVMAEGIDRAGRRLRFDRAGLHLGYRHCGVPEDVIFTGAVLQGTPGDKAAIATAMDAIQKARADSQPVRARTGGSTFANPDPELSGGAKAWQLIDRAGCRGLRIGGAQVSEKHCNFLLNLGDASATDLEALGEEVRRRVLETSGIDLRWEIRRIGRPVREITP</sequence>
<organism evidence="22 23">
    <name type="scientific">Rhodocista pekingensis</name>
    <dbReference type="NCBI Taxonomy" id="201185"/>
    <lineage>
        <taxon>Bacteria</taxon>
        <taxon>Pseudomonadati</taxon>
        <taxon>Pseudomonadota</taxon>
        <taxon>Alphaproteobacteria</taxon>
        <taxon>Rhodospirillales</taxon>
        <taxon>Azospirillaceae</taxon>
        <taxon>Rhodocista</taxon>
    </lineage>
</organism>
<comment type="cofactor">
    <cofactor evidence="1 19">
        <name>FAD</name>
        <dbReference type="ChEBI" id="CHEBI:57692"/>
    </cofactor>
</comment>
<feature type="active site" description="Proton donor" evidence="19">
    <location>
        <position position="229"/>
    </location>
</feature>
<evidence type="ECO:0000256" key="19">
    <source>
        <dbReference type="HAMAP-Rule" id="MF_00037"/>
    </source>
</evidence>
<feature type="active site" evidence="19">
    <location>
        <position position="180"/>
    </location>
</feature>
<dbReference type="EMBL" id="JBHTCM010000012">
    <property type="protein sequence ID" value="MFC7334121.1"/>
    <property type="molecule type" value="Genomic_DNA"/>
</dbReference>
<dbReference type="InterPro" id="IPR016166">
    <property type="entry name" value="FAD-bd_PCMH"/>
</dbReference>
<evidence type="ECO:0000256" key="8">
    <source>
        <dbReference type="ARBA" id="ARBA00022618"/>
    </source>
</evidence>
<evidence type="ECO:0000256" key="15">
    <source>
        <dbReference type="ARBA" id="ARBA00023306"/>
    </source>
</evidence>
<evidence type="ECO:0000256" key="9">
    <source>
        <dbReference type="ARBA" id="ARBA00022630"/>
    </source>
</evidence>
<dbReference type="InterPro" id="IPR016167">
    <property type="entry name" value="FAD-bd_PCMH_sub1"/>
</dbReference>
<dbReference type="InterPro" id="IPR006094">
    <property type="entry name" value="Oxid_FAD_bind_N"/>
</dbReference>
<evidence type="ECO:0000256" key="14">
    <source>
        <dbReference type="ARBA" id="ARBA00023002"/>
    </source>
</evidence>
<dbReference type="NCBIfam" id="TIGR00179">
    <property type="entry name" value="murB"/>
    <property type="match status" value="1"/>
</dbReference>
<keyword evidence="10 19" id="KW-0274">FAD</keyword>
<keyword evidence="11 19" id="KW-0521">NADP</keyword>
<dbReference type="Gene3D" id="3.30.43.10">
    <property type="entry name" value="Uridine Diphospho-n-acetylenolpyruvylglucosamine Reductase, domain 2"/>
    <property type="match status" value="1"/>
</dbReference>
<evidence type="ECO:0000259" key="21">
    <source>
        <dbReference type="PROSITE" id="PS51387"/>
    </source>
</evidence>
<evidence type="ECO:0000256" key="3">
    <source>
        <dbReference type="ARBA" id="ARBA00004496"/>
    </source>
</evidence>
<keyword evidence="8 19" id="KW-0132">Cell division</keyword>
<dbReference type="Proteomes" id="UP001596456">
    <property type="component" value="Unassembled WGS sequence"/>
</dbReference>
<dbReference type="RefSeq" id="WP_377359695.1">
    <property type="nucleotide sequence ID" value="NZ_JBHTCM010000012.1"/>
</dbReference>
<evidence type="ECO:0000256" key="16">
    <source>
        <dbReference type="ARBA" id="ARBA00023316"/>
    </source>
</evidence>
<keyword evidence="7 19" id="KW-0963">Cytoplasm</keyword>
<comment type="catalytic activity">
    <reaction evidence="18 19">
        <text>UDP-N-acetyl-alpha-D-muramate + NADP(+) = UDP-N-acetyl-3-O-(1-carboxyvinyl)-alpha-D-glucosamine + NADPH + H(+)</text>
        <dbReference type="Rhea" id="RHEA:12248"/>
        <dbReference type="ChEBI" id="CHEBI:15378"/>
        <dbReference type="ChEBI" id="CHEBI:57783"/>
        <dbReference type="ChEBI" id="CHEBI:58349"/>
        <dbReference type="ChEBI" id="CHEBI:68483"/>
        <dbReference type="ChEBI" id="CHEBI:70757"/>
        <dbReference type="EC" id="1.3.1.98"/>
    </reaction>
</comment>
<dbReference type="Pfam" id="PF01565">
    <property type="entry name" value="FAD_binding_4"/>
    <property type="match status" value="1"/>
</dbReference>
<evidence type="ECO:0000256" key="7">
    <source>
        <dbReference type="ARBA" id="ARBA00022490"/>
    </source>
</evidence>
<dbReference type="InterPro" id="IPR036318">
    <property type="entry name" value="FAD-bd_PCMH-like_sf"/>
</dbReference>
<gene>
    <name evidence="19 22" type="primary">murB</name>
    <name evidence="22" type="ORF">ACFQPS_13190</name>
</gene>
<feature type="region of interest" description="Disordered" evidence="20">
    <location>
        <begin position="217"/>
        <end position="236"/>
    </location>
</feature>
<dbReference type="HAMAP" id="MF_00037">
    <property type="entry name" value="MurB"/>
    <property type="match status" value="1"/>
</dbReference>
<dbReference type="GO" id="GO:0008762">
    <property type="term" value="F:UDP-N-acetylmuramate dehydrogenase activity"/>
    <property type="evidence" value="ECO:0007669"/>
    <property type="project" value="UniProtKB-EC"/>
</dbReference>
<keyword evidence="23" id="KW-1185">Reference proteome</keyword>
<evidence type="ECO:0000256" key="18">
    <source>
        <dbReference type="ARBA" id="ARBA00048914"/>
    </source>
</evidence>
<dbReference type="Gene3D" id="3.90.78.10">
    <property type="entry name" value="UDP-N-acetylenolpyruvoylglucosamine reductase, C-terminal domain"/>
    <property type="match status" value="1"/>
</dbReference>
<comment type="subcellular location">
    <subcellularLocation>
        <location evidence="3 19">Cytoplasm</location>
    </subcellularLocation>
</comment>
<comment type="pathway">
    <text evidence="4 19">Cell wall biogenesis; peptidoglycan biosynthesis.</text>
</comment>
<comment type="function">
    <text evidence="2 19">Cell wall formation.</text>
</comment>
<protein>
    <recommendedName>
        <fullName evidence="6 19">UDP-N-acetylenolpyruvoylglucosamine reductase</fullName>
        <ecNumber evidence="5 19">1.3.1.98</ecNumber>
    </recommendedName>
    <alternativeName>
        <fullName evidence="17 19">UDP-N-acetylmuramate dehydrogenase</fullName>
    </alternativeName>
</protein>
<feature type="active site" evidence="19">
    <location>
        <position position="304"/>
    </location>
</feature>
<evidence type="ECO:0000256" key="6">
    <source>
        <dbReference type="ARBA" id="ARBA00015188"/>
    </source>
</evidence>
<name>A0ABW2KXU2_9PROT</name>
<evidence type="ECO:0000313" key="23">
    <source>
        <dbReference type="Proteomes" id="UP001596456"/>
    </source>
</evidence>
<dbReference type="PANTHER" id="PTHR21071:SF4">
    <property type="entry name" value="UDP-N-ACETYLENOLPYRUVOYLGLUCOSAMINE REDUCTASE"/>
    <property type="match status" value="1"/>
</dbReference>
<evidence type="ECO:0000256" key="17">
    <source>
        <dbReference type="ARBA" id="ARBA00031026"/>
    </source>
</evidence>
<feature type="domain" description="FAD-binding PCMH-type" evidence="21">
    <location>
        <begin position="36"/>
        <end position="215"/>
    </location>
</feature>
<dbReference type="InterPro" id="IPR003170">
    <property type="entry name" value="MurB"/>
</dbReference>
<comment type="caution">
    <text evidence="22">The sequence shown here is derived from an EMBL/GenBank/DDBJ whole genome shotgun (WGS) entry which is preliminary data.</text>
</comment>
<keyword evidence="13 19" id="KW-0573">Peptidoglycan synthesis</keyword>
<dbReference type="InterPro" id="IPR011601">
    <property type="entry name" value="MurB_C"/>
</dbReference>